<name>A0A2B9Q302_BACCE</name>
<dbReference type="Proteomes" id="UP000223777">
    <property type="component" value="Unassembled WGS sequence"/>
</dbReference>
<accession>A0A2B9Q302</accession>
<evidence type="ECO:0000313" key="1">
    <source>
        <dbReference type="EMBL" id="PGO29277.1"/>
    </source>
</evidence>
<reference evidence="1 2" key="1">
    <citation type="submission" date="2017-09" db="EMBL/GenBank/DDBJ databases">
        <title>Large-scale bioinformatics analysis of Bacillus genomes uncovers conserved roles of natural products in bacterial physiology.</title>
        <authorList>
            <consortium name="Agbiome Team Llc"/>
            <person name="Bleich R.M."/>
            <person name="Grubbs K.J."/>
            <person name="Santa Maria K.C."/>
            <person name="Allen S.E."/>
            <person name="Farag S."/>
            <person name="Shank E.A."/>
            <person name="Bowers A."/>
        </authorList>
    </citation>
    <scope>NUCLEOTIDE SEQUENCE [LARGE SCALE GENOMIC DNA]</scope>
    <source>
        <strain evidence="1 2">AFS050027</strain>
    </source>
</reference>
<protein>
    <submittedName>
        <fullName evidence="1">Uncharacterized protein</fullName>
    </submittedName>
</protein>
<dbReference type="EMBL" id="NUIL01000015">
    <property type="protein sequence ID" value="PGO29277.1"/>
    <property type="molecule type" value="Genomic_DNA"/>
</dbReference>
<organism evidence="1 2">
    <name type="scientific">Bacillus cereus</name>
    <dbReference type="NCBI Taxonomy" id="1396"/>
    <lineage>
        <taxon>Bacteria</taxon>
        <taxon>Bacillati</taxon>
        <taxon>Bacillota</taxon>
        <taxon>Bacilli</taxon>
        <taxon>Bacillales</taxon>
        <taxon>Bacillaceae</taxon>
        <taxon>Bacillus</taxon>
        <taxon>Bacillus cereus group</taxon>
    </lineage>
</organism>
<dbReference type="AlphaFoldDB" id="A0A2B9Q302"/>
<sequence length="97" mass="11251">MSEQKEMYENKDMETFLKLEDMVEDLELQTQKALSLIVLNVEPKDAFNDAMIVMDKMKNLHESITDESVKFVATEKINIAVDIFKAKLLQVNAEHLF</sequence>
<dbReference type="RefSeq" id="WP_097883445.1">
    <property type="nucleotide sequence ID" value="NZ_NUIL01000015.1"/>
</dbReference>
<proteinExistence type="predicted"/>
<gene>
    <name evidence="1" type="ORF">CN984_12700</name>
</gene>
<evidence type="ECO:0000313" key="2">
    <source>
        <dbReference type="Proteomes" id="UP000223777"/>
    </source>
</evidence>
<comment type="caution">
    <text evidence="1">The sequence shown here is derived from an EMBL/GenBank/DDBJ whole genome shotgun (WGS) entry which is preliminary data.</text>
</comment>